<protein>
    <submittedName>
        <fullName evidence="2">Uncharacterized protein</fullName>
    </submittedName>
</protein>
<dbReference type="Proteomes" id="UP000054217">
    <property type="component" value="Unassembled WGS sequence"/>
</dbReference>
<dbReference type="EMBL" id="KN831949">
    <property type="protein sequence ID" value="KIO11456.1"/>
    <property type="molecule type" value="Genomic_DNA"/>
</dbReference>
<dbReference type="InParanoid" id="A0A0C3PR11"/>
<dbReference type="AlphaFoldDB" id="A0A0C3PR11"/>
<name>A0A0C3PR11_PISTI</name>
<evidence type="ECO:0000313" key="3">
    <source>
        <dbReference type="Proteomes" id="UP000054217"/>
    </source>
</evidence>
<sequence length="122" mass="13803">MAALFDKATSTVLPRPLSTHNLKWPSLSTTSPWGFVVGESDLRPVSYLVDDGSSDRDDHRGQGTRMGCWRCLWTGLYLLARHSAQSPTSTASVSSSSSPRRRRHRRRQRCLSFPPLFSYFFP</sequence>
<reference evidence="2 3" key="1">
    <citation type="submission" date="2014-04" db="EMBL/GenBank/DDBJ databases">
        <authorList>
            <consortium name="DOE Joint Genome Institute"/>
            <person name="Kuo A."/>
            <person name="Kohler A."/>
            <person name="Costa M.D."/>
            <person name="Nagy L.G."/>
            <person name="Floudas D."/>
            <person name="Copeland A."/>
            <person name="Barry K.W."/>
            <person name="Cichocki N."/>
            <person name="Veneault-Fourrey C."/>
            <person name="LaButti K."/>
            <person name="Lindquist E.A."/>
            <person name="Lipzen A."/>
            <person name="Lundell T."/>
            <person name="Morin E."/>
            <person name="Murat C."/>
            <person name="Sun H."/>
            <person name="Tunlid A."/>
            <person name="Henrissat B."/>
            <person name="Grigoriev I.V."/>
            <person name="Hibbett D.S."/>
            <person name="Martin F."/>
            <person name="Nordberg H.P."/>
            <person name="Cantor M.N."/>
            <person name="Hua S.X."/>
        </authorList>
    </citation>
    <scope>NUCLEOTIDE SEQUENCE [LARGE SCALE GENOMIC DNA]</scope>
    <source>
        <strain evidence="2 3">Marx 270</strain>
    </source>
</reference>
<keyword evidence="3" id="KW-1185">Reference proteome</keyword>
<feature type="region of interest" description="Disordered" evidence="1">
    <location>
        <begin position="83"/>
        <end position="106"/>
    </location>
</feature>
<organism evidence="2 3">
    <name type="scientific">Pisolithus tinctorius Marx 270</name>
    <dbReference type="NCBI Taxonomy" id="870435"/>
    <lineage>
        <taxon>Eukaryota</taxon>
        <taxon>Fungi</taxon>
        <taxon>Dikarya</taxon>
        <taxon>Basidiomycota</taxon>
        <taxon>Agaricomycotina</taxon>
        <taxon>Agaricomycetes</taxon>
        <taxon>Agaricomycetidae</taxon>
        <taxon>Boletales</taxon>
        <taxon>Sclerodermatineae</taxon>
        <taxon>Pisolithaceae</taxon>
        <taxon>Pisolithus</taxon>
    </lineage>
</organism>
<gene>
    <name evidence="2" type="ORF">M404DRAFT_784976</name>
</gene>
<evidence type="ECO:0000313" key="2">
    <source>
        <dbReference type="EMBL" id="KIO11456.1"/>
    </source>
</evidence>
<evidence type="ECO:0000256" key="1">
    <source>
        <dbReference type="SAM" id="MobiDB-lite"/>
    </source>
</evidence>
<dbReference type="HOGENOM" id="CLU_2027696_0_0_1"/>
<accession>A0A0C3PR11</accession>
<feature type="compositionally biased region" description="Low complexity" evidence="1">
    <location>
        <begin position="83"/>
        <end position="98"/>
    </location>
</feature>
<reference evidence="3" key="2">
    <citation type="submission" date="2015-01" db="EMBL/GenBank/DDBJ databases">
        <title>Evolutionary Origins and Diversification of the Mycorrhizal Mutualists.</title>
        <authorList>
            <consortium name="DOE Joint Genome Institute"/>
            <consortium name="Mycorrhizal Genomics Consortium"/>
            <person name="Kohler A."/>
            <person name="Kuo A."/>
            <person name="Nagy L.G."/>
            <person name="Floudas D."/>
            <person name="Copeland A."/>
            <person name="Barry K.W."/>
            <person name="Cichocki N."/>
            <person name="Veneault-Fourrey C."/>
            <person name="LaButti K."/>
            <person name="Lindquist E.A."/>
            <person name="Lipzen A."/>
            <person name="Lundell T."/>
            <person name="Morin E."/>
            <person name="Murat C."/>
            <person name="Riley R."/>
            <person name="Ohm R."/>
            <person name="Sun H."/>
            <person name="Tunlid A."/>
            <person name="Henrissat B."/>
            <person name="Grigoriev I.V."/>
            <person name="Hibbett D.S."/>
            <person name="Martin F."/>
        </authorList>
    </citation>
    <scope>NUCLEOTIDE SEQUENCE [LARGE SCALE GENOMIC DNA]</scope>
    <source>
        <strain evidence="3">Marx 270</strain>
    </source>
</reference>
<proteinExistence type="predicted"/>